<evidence type="ECO:0000256" key="6">
    <source>
        <dbReference type="ARBA" id="ARBA00012833"/>
    </source>
</evidence>
<organism evidence="17 18">
    <name type="scientific">Laccaria amethystina LaAM-08-1</name>
    <dbReference type="NCBI Taxonomy" id="1095629"/>
    <lineage>
        <taxon>Eukaryota</taxon>
        <taxon>Fungi</taxon>
        <taxon>Dikarya</taxon>
        <taxon>Basidiomycota</taxon>
        <taxon>Agaricomycotina</taxon>
        <taxon>Agaricomycetes</taxon>
        <taxon>Agaricomycetidae</taxon>
        <taxon>Agaricales</taxon>
        <taxon>Agaricineae</taxon>
        <taxon>Hydnangiaceae</taxon>
        <taxon>Laccaria</taxon>
    </lineage>
</organism>
<comment type="pathway">
    <text evidence="3">Isoprenoid biosynthesis; farnesyl diphosphate biosynthesis; farnesyl diphosphate from geranyl diphosphate and isopentenyl diphosphate: step 1/1.</text>
</comment>
<dbReference type="InterPro" id="IPR039702">
    <property type="entry name" value="FPS1-like"/>
</dbReference>
<accession>A0A0C9XBK1</accession>
<dbReference type="GO" id="GO:0005737">
    <property type="term" value="C:cytoplasm"/>
    <property type="evidence" value="ECO:0007669"/>
    <property type="project" value="TreeGrafter"/>
</dbReference>
<keyword evidence="9" id="KW-0479">Metal-binding</keyword>
<dbReference type="GO" id="GO:0046872">
    <property type="term" value="F:metal ion binding"/>
    <property type="evidence" value="ECO:0007669"/>
    <property type="project" value="UniProtKB-KW"/>
</dbReference>
<proteinExistence type="inferred from homology"/>
<dbReference type="SUPFAM" id="SSF48576">
    <property type="entry name" value="Terpenoid synthases"/>
    <property type="match status" value="1"/>
</dbReference>
<dbReference type="InterPro" id="IPR008949">
    <property type="entry name" value="Isoprenoid_synthase_dom_sf"/>
</dbReference>
<keyword evidence="18" id="KW-1185">Reference proteome</keyword>
<dbReference type="STRING" id="1095629.A0A0C9XBK1"/>
<name>A0A0C9XBK1_9AGAR</name>
<dbReference type="AlphaFoldDB" id="A0A0C9XBK1"/>
<evidence type="ECO:0000256" key="8">
    <source>
        <dbReference type="ARBA" id="ARBA00022679"/>
    </source>
</evidence>
<dbReference type="HOGENOM" id="CLU_028376_1_0_1"/>
<evidence type="ECO:0000256" key="11">
    <source>
        <dbReference type="ARBA" id="ARBA00023098"/>
    </source>
</evidence>
<dbReference type="EC" id="2.5.1.1" evidence="6"/>
<keyword evidence="7" id="KW-0444">Lipid biosynthesis</keyword>
<dbReference type="PANTHER" id="PTHR11525">
    <property type="entry name" value="FARNESYL-PYROPHOSPHATE SYNTHETASE"/>
    <property type="match status" value="1"/>
</dbReference>
<evidence type="ECO:0000256" key="2">
    <source>
        <dbReference type="ARBA" id="ARBA00004932"/>
    </source>
</evidence>
<evidence type="ECO:0000256" key="3">
    <source>
        <dbReference type="ARBA" id="ARBA00005035"/>
    </source>
</evidence>
<evidence type="ECO:0000313" key="18">
    <source>
        <dbReference type="Proteomes" id="UP000054477"/>
    </source>
</evidence>
<evidence type="ECO:0000256" key="1">
    <source>
        <dbReference type="ARBA" id="ARBA00001946"/>
    </source>
</evidence>
<comment type="pathway">
    <text evidence="2">Isoprenoid biosynthesis; geranyl diphosphate biosynthesis; geranyl diphosphate from dimethylallyl diphosphate and isopentenyl diphosphate: step 1/1.</text>
</comment>
<reference evidence="18" key="2">
    <citation type="submission" date="2015-01" db="EMBL/GenBank/DDBJ databases">
        <title>Evolutionary Origins and Diversification of the Mycorrhizal Mutualists.</title>
        <authorList>
            <consortium name="DOE Joint Genome Institute"/>
            <consortium name="Mycorrhizal Genomics Consortium"/>
            <person name="Kohler A."/>
            <person name="Kuo A."/>
            <person name="Nagy L.G."/>
            <person name="Floudas D."/>
            <person name="Copeland A."/>
            <person name="Barry K.W."/>
            <person name="Cichocki N."/>
            <person name="Veneault-Fourrey C."/>
            <person name="LaButti K."/>
            <person name="Lindquist E.A."/>
            <person name="Lipzen A."/>
            <person name="Lundell T."/>
            <person name="Morin E."/>
            <person name="Murat C."/>
            <person name="Riley R."/>
            <person name="Ohm R."/>
            <person name="Sun H."/>
            <person name="Tunlid A."/>
            <person name="Henrissat B."/>
            <person name="Grigoriev I.V."/>
            <person name="Hibbett D.S."/>
            <person name="Martin F."/>
        </authorList>
    </citation>
    <scope>NUCLEOTIDE SEQUENCE [LARGE SCALE GENOMIC DNA]</scope>
    <source>
        <strain evidence="18">LaAM-08-1</strain>
    </source>
</reference>
<dbReference type="Pfam" id="PF00348">
    <property type="entry name" value="polyprenyl_synt"/>
    <property type="match status" value="1"/>
</dbReference>
<sequence length="364" mass="41454">MADKAASRAKFEDVFAAIREELLQHFAGEGMPAEAVEWYRKNLDYNVPGGKLNRGISVVDTVEILKGSALTEDEYFKAAVLGWCIELLQAFFLVSDDIMDSSITRRSQPCWYRLPEIGMIAVNDSFMLEAAIYQLLKTHFRSEKFYVDLLELFHETTYQTEMGQLVDLITAPEDHVDLNKFSLDRHRTIVIYKTAYYSFYLPVACALYMLNVPESYTTSGVTQKPYEISKSILLPLGEYFQIQDDFLDYSAPPEQLGKIGTDIIDNKCSWVINTALLLCSKPSTPGGAEMRKVLDENYGRKDAQCEARVKKVYERLNITKVYGEYEERVVGELKAKIGGIVETEGGLKREVFESFLGKIYKRSK</sequence>
<keyword evidence="8 16" id="KW-0808">Transferase</keyword>
<dbReference type="OrthoDB" id="10257492at2759"/>
<comment type="similarity">
    <text evidence="4 16">Belongs to the FPP/GGPP synthase family.</text>
</comment>
<dbReference type="PANTHER" id="PTHR11525:SF0">
    <property type="entry name" value="FARNESYL PYROPHOSPHATE SYNTHASE"/>
    <property type="match status" value="1"/>
</dbReference>
<dbReference type="GO" id="GO:0004337">
    <property type="term" value="F:(2E,6E)-farnesyl diphosphate synthase activity"/>
    <property type="evidence" value="ECO:0007669"/>
    <property type="project" value="UniProtKB-EC"/>
</dbReference>
<dbReference type="SFLD" id="SFLDS00005">
    <property type="entry name" value="Isoprenoid_Synthase_Type_I"/>
    <property type="match status" value="1"/>
</dbReference>
<dbReference type="FunFam" id="1.10.600.10:FF:000006">
    <property type="entry name" value="Farnesyl pyrophosphate synthase"/>
    <property type="match status" value="1"/>
</dbReference>
<evidence type="ECO:0000256" key="10">
    <source>
        <dbReference type="ARBA" id="ARBA00022842"/>
    </source>
</evidence>
<evidence type="ECO:0000256" key="15">
    <source>
        <dbReference type="ARBA" id="ARBA00032873"/>
    </source>
</evidence>
<evidence type="ECO:0000313" key="17">
    <source>
        <dbReference type="EMBL" id="KIJ93617.1"/>
    </source>
</evidence>
<dbReference type="EMBL" id="KN838833">
    <property type="protein sequence ID" value="KIJ93617.1"/>
    <property type="molecule type" value="Genomic_DNA"/>
</dbReference>
<evidence type="ECO:0000256" key="13">
    <source>
        <dbReference type="ARBA" id="ARBA00032424"/>
    </source>
</evidence>
<reference evidence="17 18" key="1">
    <citation type="submission" date="2014-04" db="EMBL/GenBank/DDBJ databases">
        <authorList>
            <consortium name="DOE Joint Genome Institute"/>
            <person name="Kuo A."/>
            <person name="Kohler A."/>
            <person name="Nagy L.G."/>
            <person name="Floudas D."/>
            <person name="Copeland A."/>
            <person name="Barry K.W."/>
            <person name="Cichocki N."/>
            <person name="Veneault-Fourrey C."/>
            <person name="LaButti K."/>
            <person name="Lindquist E.A."/>
            <person name="Lipzen A."/>
            <person name="Lundell T."/>
            <person name="Morin E."/>
            <person name="Murat C."/>
            <person name="Sun H."/>
            <person name="Tunlid A."/>
            <person name="Henrissat B."/>
            <person name="Grigoriev I.V."/>
            <person name="Hibbett D.S."/>
            <person name="Martin F."/>
            <person name="Nordberg H.P."/>
            <person name="Cantor M.N."/>
            <person name="Hua S.X."/>
        </authorList>
    </citation>
    <scope>NUCLEOTIDE SEQUENCE [LARGE SCALE GENOMIC DNA]</scope>
    <source>
        <strain evidence="17 18">LaAM-08-1</strain>
    </source>
</reference>
<evidence type="ECO:0000256" key="16">
    <source>
        <dbReference type="RuleBase" id="RU004466"/>
    </source>
</evidence>
<dbReference type="GO" id="GO:0004161">
    <property type="term" value="F:dimethylallyltranstransferase activity"/>
    <property type="evidence" value="ECO:0007669"/>
    <property type="project" value="UniProtKB-EC"/>
</dbReference>
<evidence type="ECO:0000256" key="4">
    <source>
        <dbReference type="ARBA" id="ARBA00006706"/>
    </source>
</evidence>
<gene>
    <name evidence="17" type="ORF">K443DRAFT_684403</name>
</gene>
<comment type="cofactor">
    <cofactor evidence="1">
        <name>Mg(2+)</name>
        <dbReference type="ChEBI" id="CHEBI:18420"/>
    </cofactor>
</comment>
<evidence type="ECO:0000256" key="7">
    <source>
        <dbReference type="ARBA" id="ARBA00022516"/>
    </source>
</evidence>
<dbReference type="Proteomes" id="UP000054477">
    <property type="component" value="Unassembled WGS sequence"/>
</dbReference>
<dbReference type="GO" id="GO:0045337">
    <property type="term" value="P:farnesyl diphosphate biosynthetic process"/>
    <property type="evidence" value="ECO:0007669"/>
    <property type="project" value="TreeGrafter"/>
</dbReference>
<evidence type="ECO:0000256" key="14">
    <source>
        <dbReference type="ARBA" id="ARBA00032448"/>
    </source>
</evidence>
<dbReference type="Gene3D" id="1.10.600.10">
    <property type="entry name" value="Farnesyl Diphosphate Synthase"/>
    <property type="match status" value="1"/>
</dbReference>
<evidence type="ECO:0000256" key="9">
    <source>
        <dbReference type="ARBA" id="ARBA00022723"/>
    </source>
</evidence>
<dbReference type="EC" id="2.5.1.10" evidence="5"/>
<keyword evidence="10" id="KW-0460">Magnesium</keyword>
<dbReference type="CDD" id="cd00685">
    <property type="entry name" value="Trans_IPPS_HT"/>
    <property type="match status" value="1"/>
</dbReference>
<keyword evidence="11" id="KW-0443">Lipid metabolism</keyword>
<evidence type="ECO:0000256" key="5">
    <source>
        <dbReference type="ARBA" id="ARBA00012439"/>
    </source>
</evidence>
<dbReference type="InterPro" id="IPR033749">
    <property type="entry name" value="Polyprenyl_synt_CS"/>
</dbReference>
<evidence type="ECO:0000256" key="12">
    <source>
        <dbReference type="ARBA" id="ARBA00032380"/>
    </source>
</evidence>
<dbReference type="PROSITE" id="PS00444">
    <property type="entry name" value="POLYPRENYL_SYNTHASE_2"/>
    <property type="match status" value="1"/>
</dbReference>
<protein>
    <recommendedName>
        <fullName evidence="15">(2E,6E)-farnesyl diphosphate synthase</fullName>
        <ecNumber evidence="6">2.5.1.1</ecNumber>
        <ecNumber evidence="5">2.5.1.10</ecNumber>
    </recommendedName>
    <alternativeName>
        <fullName evidence="14">Dimethylallyltranstransferase</fullName>
    </alternativeName>
    <alternativeName>
        <fullName evidence="13">Farnesyl diphosphate synthase</fullName>
    </alternativeName>
    <alternativeName>
        <fullName evidence="12">Geranyltranstransferase</fullName>
    </alternativeName>
</protein>
<dbReference type="InterPro" id="IPR000092">
    <property type="entry name" value="Polyprenyl_synt"/>
</dbReference>